<evidence type="ECO:0000313" key="1">
    <source>
        <dbReference type="EMBL" id="KAJ8632279.1"/>
    </source>
</evidence>
<organism evidence="1 2">
    <name type="scientific">Persea americana</name>
    <name type="common">Avocado</name>
    <dbReference type="NCBI Taxonomy" id="3435"/>
    <lineage>
        <taxon>Eukaryota</taxon>
        <taxon>Viridiplantae</taxon>
        <taxon>Streptophyta</taxon>
        <taxon>Embryophyta</taxon>
        <taxon>Tracheophyta</taxon>
        <taxon>Spermatophyta</taxon>
        <taxon>Magnoliopsida</taxon>
        <taxon>Magnoliidae</taxon>
        <taxon>Laurales</taxon>
        <taxon>Lauraceae</taxon>
        <taxon>Persea</taxon>
    </lineage>
</organism>
<reference evidence="1 2" key="1">
    <citation type="journal article" date="2022" name="Hortic Res">
        <title>A haplotype resolved chromosomal level avocado genome allows analysis of novel avocado genes.</title>
        <authorList>
            <person name="Nath O."/>
            <person name="Fletcher S.J."/>
            <person name="Hayward A."/>
            <person name="Shaw L.M."/>
            <person name="Masouleh A.K."/>
            <person name="Furtado A."/>
            <person name="Henry R.J."/>
            <person name="Mitter N."/>
        </authorList>
    </citation>
    <scope>NUCLEOTIDE SEQUENCE [LARGE SCALE GENOMIC DNA]</scope>
    <source>
        <strain evidence="2">cv. Hass</strain>
    </source>
</reference>
<comment type="caution">
    <text evidence="1">The sequence shown here is derived from an EMBL/GenBank/DDBJ whole genome shotgun (WGS) entry which is preliminary data.</text>
</comment>
<dbReference type="EMBL" id="CM056816">
    <property type="protein sequence ID" value="KAJ8632279.1"/>
    <property type="molecule type" value="Genomic_DNA"/>
</dbReference>
<name>A0ACC2LGW1_PERAE</name>
<proteinExistence type="predicted"/>
<dbReference type="Proteomes" id="UP001234297">
    <property type="component" value="Chromosome 8"/>
</dbReference>
<accession>A0ACC2LGW1</accession>
<evidence type="ECO:0000313" key="2">
    <source>
        <dbReference type="Proteomes" id="UP001234297"/>
    </source>
</evidence>
<sequence length="436" mass="48389">MDYSTFLIWVSSILVLINLLQHARKKPKKPTLPPGPTPLPIVGNLFKLGDKPHESLTELAKTHGPLMTLKLGSVTTVVVSSAAMAEEVLQKNDRFLSGRKIVDATRALNFNESSMAWSQPNQYWRNLRAISKTQLFSNQSLDAAQGLRHLKVRELIANMLEKSAAKEAVDIGEAAFVTAINLISNSIFSTNVVDMDSEFSNKFHSIVWGFMEESGKPNIVDYFPMLRPLDPQGVRRHMKAHLKIAFETIDGMIDRRILHGGTSTETTVTNDFLDALLDQNSGLTRQQARSLIWEFFAAGSDTSSSTVEWALTELLRNKNVMTKARSELKETIGKRKVEESDIARLPYLEAIIKETLRLHPPAPLLLPRKALSNVEIGGFTIQEDSLVFVNAWAIGRDPLTSADLSWFASSLSHGASYASLPSSFICLGASRWNGSR</sequence>
<protein>
    <submittedName>
        <fullName evidence="1">Uncharacterized protein</fullName>
    </submittedName>
</protein>
<gene>
    <name evidence="1" type="ORF">MRB53_025615</name>
</gene>
<keyword evidence="2" id="KW-1185">Reference proteome</keyword>